<evidence type="ECO:0000256" key="5">
    <source>
        <dbReference type="ARBA" id="ARBA00023136"/>
    </source>
</evidence>
<dbReference type="PANTHER" id="PTHR11910">
    <property type="entry name" value="ATP SYNTHASE DELTA CHAIN"/>
    <property type="match status" value="1"/>
</dbReference>
<comment type="subcellular location">
    <subcellularLocation>
        <location evidence="8">Cell membrane</location>
        <topology evidence="8">Peripheral membrane protein</topology>
    </subcellularLocation>
    <subcellularLocation>
        <location evidence="1">Membrane</location>
    </subcellularLocation>
</comment>
<evidence type="ECO:0000256" key="4">
    <source>
        <dbReference type="ARBA" id="ARBA00023065"/>
    </source>
</evidence>
<dbReference type="NCBIfam" id="NF004403">
    <property type="entry name" value="PRK05758.2-4"/>
    <property type="match status" value="1"/>
</dbReference>
<dbReference type="EMBL" id="CADCTO010000311">
    <property type="protein sequence ID" value="CAA9260238.1"/>
    <property type="molecule type" value="Genomic_DNA"/>
</dbReference>
<gene>
    <name evidence="8" type="primary">atpH</name>
    <name evidence="9" type="ORF">AVDCRST_MAG63-2488</name>
</gene>
<keyword evidence="6 8" id="KW-0139">CF(1)</keyword>
<comment type="function">
    <text evidence="8">This protein is part of the stalk that links CF(0) to CF(1). It either transmits conformational changes from CF(0) to CF(1) or is implicated in proton conduction.</text>
</comment>
<dbReference type="GO" id="GO:0046933">
    <property type="term" value="F:proton-transporting ATP synthase activity, rotational mechanism"/>
    <property type="evidence" value="ECO:0007669"/>
    <property type="project" value="UniProtKB-UniRule"/>
</dbReference>
<dbReference type="AlphaFoldDB" id="A0A6J4IUC4"/>
<dbReference type="GO" id="GO:0045259">
    <property type="term" value="C:proton-transporting ATP synthase complex"/>
    <property type="evidence" value="ECO:0007669"/>
    <property type="project" value="UniProtKB-KW"/>
</dbReference>
<dbReference type="InterPro" id="IPR020781">
    <property type="entry name" value="ATPase_OSCP/d_CS"/>
</dbReference>
<dbReference type="NCBIfam" id="NF004402">
    <property type="entry name" value="PRK05758.2-2"/>
    <property type="match status" value="1"/>
</dbReference>
<dbReference type="Pfam" id="PF00213">
    <property type="entry name" value="OSCP"/>
    <property type="match status" value="1"/>
</dbReference>
<keyword evidence="5 8" id="KW-0472">Membrane</keyword>
<proteinExistence type="inferred from homology"/>
<evidence type="ECO:0000256" key="7">
    <source>
        <dbReference type="ARBA" id="ARBA00023310"/>
    </source>
</evidence>
<comment type="function">
    <text evidence="8">F(1)F(0) ATP synthase produces ATP from ADP in the presence of a proton or sodium gradient. F-type ATPases consist of two structural domains, F(1) containing the extramembraneous catalytic core and F(0) containing the membrane proton channel, linked together by a central stalk and a peripheral stalk. During catalysis, ATP synthesis in the catalytic domain of F(1) is coupled via a rotary mechanism of the central stalk subunits to proton translocation.</text>
</comment>
<dbReference type="InterPro" id="IPR000711">
    <property type="entry name" value="ATPase_OSCP/dsu"/>
</dbReference>
<keyword evidence="4 8" id="KW-0406">Ion transport</keyword>
<protein>
    <recommendedName>
        <fullName evidence="8">ATP synthase subunit delta</fullName>
    </recommendedName>
    <alternativeName>
        <fullName evidence="8">ATP synthase F(1) sector subunit delta</fullName>
    </alternativeName>
    <alternativeName>
        <fullName evidence="8">F-type ATPase subunit delta</fullName>
        <shortName evidence="8">F-ATPase subunit delta</shortName>
    </alternativeName>
</protein>
<name>A0A6J4IUC4_9BACT</name>
<keyword evidence="2 8" id="KW-0813">Transport</keyword>
<dbReference type="NCBIfam" id="TIGR01145">
    <property type="entry name" value="ATP_synt_delta"/>
    <property type="match status" value="1"/>
</dbReference>
<comment type="similarity">
    <text evidence="8">Belongs to the ATPase delta chain family.</text>
</comment>
<keyword evidence="3 8" id="KW-0375">Hydrogen ion transport</keyword>
<dbReference type="PROSITE" id="PS00389">
    <property type="entry name" value="ATPASE_DELTA"/>
    <property type="match status" value="1"/>
</dbReference>
<dbReference type="GO" id="GO:0005886">
    <property type="term" value="C:plasma membrane"/>
    <property type="evidence" value="ECO:0007669"/>
    <property type="project" value="UniProtKB-SubCell"/>
</dbReference>
<dbReference type="Gene3D" id="1.10.520.20">
    <property type="entry name" value="N-terminal domain of the delta subunit of the F1F0-ATP synthase"/>
    <property type="match status" value="1"/>
</dbReference>
<evidence type="ECO:0000256" key="1">
    <source>
        <dbReference type="ARBA" id="ARBA00004370"/>
    </source>
</evidence>
<dbReference type="SUPFAM" id="SSF47928">
    <property type="entry name" value="N-terminal domain of the delta subunit of the F1F0-ATP synthase"/>
    <property type="match status" value="1"/>
</dbReference>
<evidence type="ECO:0000256" key="6">
    <source>
        <dbReference type="ARBA" id="ARBA00023196"/>
    </source>
</evidence>
<dbReference type="PRINTS" id="PR00125">
    <property type="entry name" value="ATPASEDELTA"/>
</dbReference>
<evidence type="ECO:0000313" key="9">
    <source>
        <dbReference type="EMBL" id="CAA9260238.1"/>
    </source>
</evidence>
<dbReference type="HAMAP" id="MF_01416">
    <property type="entry name" value="ATP_synth_delta_bact"/>
    <property type="match status" value="1"/>
</dbReference>
<dbReference type="InterPro" id="IPR026015">
    <property type="entry name" value="ATP_synth_OSCP/delta_N_sf"/>
</dbReference>
<keyword evidence="7 8" id="KW-0066">ATP synthesis</keyword>
<sequence>MREESVARRYAAALFEQARKSDTVPVAGEELRLVAETVAADGRMRATLSQPVVTEERKNQLFEQAFGGRVSPATLGFLHLLVEKRRIGLLPQVQAEFARLVLDFRNIAHATAVSAVPLAPDQLLALERSLEARTGKDIELETQVDPSLLGGVLVRIGDTVYDGTVKGKLERLREQLLARS</sequence>
<dbReference type="GO" id="GO:0016787">
    <property type="term" value="F:hydrolase activity"/>
    <property type="evidence" value="ECO:0007669"/>
    <property type="project" value="UniProtKB-KW"/>
</dbReference>
<evidence type="ECO:0000256" key="3">
    <source>
        <dbReference type="ARBA" id="ARBA00022781"/>
    </source>
</evidence>
<evidence type="ECO:0000256" key="2">
    <source>
        <dbReference type="ARBA" id="ARBA00022448"/>
    </source>
</evidence>
<keyword evidence="9" id="KW-0378">Hydrolase</keyword>
<keyword evidence="8" id="KW-1003">Cell membrane</keyword>
<accession>A0A6J4IUC4</accession>
<evidence type="ECO:0000256" key="8">
    <source>
        <dbReference type="HAMAP-Rule" id="MF_01416"/>
    </source>
</evidence>
<reference evidence="9" key="1">
    <citation type="submission" date="2020-02" db="EMBL/GenBank/DDBJ databases">
        <authorList>
            <person name="Meier V. D."/>
        </authorList>
    </citation>
    <scope>NUCLEOTIDE SEQUENCE</scope>
    <source>
        <strain evidence="9">AVDCRST_MAG63</strain>
    </source>
</reference>
<organism evidence="9">
    <name type="scientific">uncultured Armatimonadetes bacterium</name>
    <dbReference type="NCBI Taxonomy" id="157466"/>
    <lineage>
        <taxon>Bacteria</taxon>
        <taxon>Bacillati</taxon>
        <taxon>Armatimonadota</taxon>
        <taxon>environmental samples</taxon>
    </lineage>
</organism>